<comment type="caution">
    <text evidence="3">The sequence shown here is derived from an EMBL/GenBank/DDBJ whole genome shotgun (WGS) entry which is preliminary data.</text>
</comment>
<accession>A0A919V345</accession>
<feature type="transmembrane region" description="Helical" evidence="2">
    <location>
        <begin position="103"/>
        <end position="122"/>
    </location>
</feature>
<reference evidence="3" key="1">
    <citation type="submission" date="2021-01" db="EMBL/GenBank/DDBJ databases">
        <title>Whole genome shotgun sequence of Sphaerisporangium rufum NBRC 109079.</title>
        <authorList>
            <person name="Komaki H."/>
            <person name="Tamura T."/>
        </authorList>
    </citation>
    <scope>NUCLEOTIDE SEQUENCE</scope>
    <source>
        <strain evidence="3">NBRC 109079</strain>
    </source>
</reference>
<feature type="transmembrane region" description="Helical" evidence="2">
    <location>
        <begin position="261"/>
        <end position="283"/>
    </location>
</feature>
<keyword evidence="2" id="KW-0812">Transmembrane</keyword>
<gene>
    <name evidence="3" type="ORF">Sru01_46600</name>
</gene>
<feature type="transmembrane region" description="Helical" evidence="2">
    <location>
        <begin position="199"/>
        <end position="219"/>
    </location>
</feature>
<feature type="transmembrane region" description="Helical" evidence="2">
    <location>
        <begin position="60"/>
        <end position="82"/>
    </location>
</feature>
<dbReference type="AlphaFoldDB" id="A0A919V345"/>
<evidence type="ECO:0000313" key="4">
    <source>
        <dbReference type="Proteomes" id="UP000655287"/>
    </source>
</evidence>
<dbReference type="Proteomes" id="UP000655287">
    <property type="component" value="Unassembled WGS sequence"/>
</dbReference>
<name>A0A919V345_9ACTN</name>
<keyword evidence="2" id="KW-1133">Transmembrane helix</keyword>
<sequence length="457" mass="49870">MSESLRIPSVWSLPLHMLRLAGRCLLPLVMWYSAGELVRFGLLVGATEMSHGSMPDLRRALTMLVFIIMVLANLLVMVGMFHSLRGALSEMRARRAEGGAREGLPDVAARVIVPFVVLYLSWGWHLDDVHAFVDVDLARQSAQYGYLGAFSDFATGEGRDTALGLVALSLQVSFAITVVAFVARFFLAAWYDRTQSRTAGLATAFAELAFFYFGVQVLWSRGNWLGSRVAHTWWDDLMAAAREHIPGWEAITGVIGTLWSYAWEALVLPGAWLTVAILMYGAYAEDATAVIRGTRIEDRATRAGREFAGRTHALTRRLASMFLGRWVHWVAWAHTVRLTLRAGLPLLGMFALCFAGLEVGEGYARRGLEYLAGTDHPYMFWNVLFIPIDFAVDLAKAVLTVCLLAATFDVAAGAERRRRAAAVSGGTAGTDPTPPSPPARSATPPARPGLPAVSGPS</sequence>
<proteinExistence type="predicted"/>
<feature type="transmembrane region" description="Helical" evidence="2">
    <location>
        <begin position="379"/>
        <end position="408"/>
    </location>
</feature>
<keyword evidence="4" id="KW-1185">Reference proteome</keyword>
<evidence type="ECO:0000256" key="2">
    <source>
        <dbReference type="SAM" id="Phobius"/>
    </source>
</evidence>
<dbReference type="RefSeq" id="WP_203989797.1">
    <property type="nucleotide sequence ID" value="NZ_BOOU01000061.1"/>
</dbReference>
<feature type="compositionally biased region" description="Low complexity" evidence="1">
    <location>
        <begin position="421"/>
        <end position="431"/>
    </location>
</feature>
<organism evidence="3 4">
    <name type="scientific">Sphaerisporangium rufum</name>
    <dbReference type="NCBI Taxonomy" id="1381558"/>
    <lineage>
        <taxon>Bacteria</taxon>
        <taxon>Bacillati</taxon>
        <taxon>Actinomycetota</taxon>
        <taxon>Actinomycetes</taxon>
        <taxon>Streptosporangiales</taxon>
        <taxon>Streptosporangiaceae</taxon>
        <taxon>Sphaerisporangium</taxon>
    </lineage>
</organism>
<feature type="transmembrane region" description="Helical" evidence="2">
    <location>
        <begin position="162"/>
        <end position="187"/>
    </location>
</feature>
<dbReference type="EMBL" id="BOOU01000061">
    <property type="protein sequence ID" value="GII79678.1"/>
    <property type="molecule type" value="Genomic_DNA"/>
</dbReference>
<evidence type="ECO:0000313" key="3">
    <source>
        <dbReference type="EMBL" id="GII79678.1"/>
    </source>
</evidence>
<keyword evidence="2" id="KW-0472">Membrane</keyword>
<evidence type="ECO:0000256" key="1">
    <source>
        <dbReference type="SAM" id="MobiDB-lite"/>
    </source>
</evidence>
<feature type="transmembrane region" description="Helical" evidence="2">
    <location>
        <begin position="338"/>
        <end position="359"/>
    </location>
</feature>
<protein>
    <submittedName>
        <fullName evidence="3">Uncharacterized protein</fullName>
    </submittedName>
</protein>
<feature type="region of interest" description="Disordered" evidence="1">
    <location>
        <begin position="421"/>
        <end position="457"/>
    </location>
</feature>
<feature type="transmembrane region" description="Helical" evidence="2">
    <location>
        <begin position="20"/>
        <end position="40"/>
    </location>
</feature>